<evidence type="ECO:0000259" key="1">
    <source>
        <dbReference type="Pfam" id="PF05618"/>
    </source>
</evidence>
<dbReference type="InterPro" id="IPR021109">
    <property type="entry name" value="Peptidase_aspartic_dom_sf"/>
</dbReference>
<comment type="caution">
    <text evidence="2">The sequence shown here is derived from an EMBL/GenBank/DDBJ whole genome shotgun (WGS) entry which is preliminary data.</text>
</comment>
<dbReference type="Proteomes" id="UP000240904">
    <property type="component" value="Unassembled WGS sequence"/>
</dbReference>
<accession>A0A2T3MZV4</accession>
<name>A0A2T3MZV4_9GAMM</name>
<gene>
    <name evidence="2" type="ORF">C9I89_09690</name>
</gene>
<dbReference type="AlphaFoldDB" id="A0A2T3MZV4"/>
<dbReference type="Gene3D" id="2.40.70.10">
    <property type="entry name" value="Acid Proteases"/>
    <property type="match status" value="1"/>
</dbReference>
<dbReference type="Pfam" id="PF05618">
    <property type="entry name" value="Zn_protease"/>
    <property type="match status" value="1"/>
</dbReference>
<feature type="domain" description="Retropepsin-like aspartic endopeptidase" evidence="1">
    <location>
        <begin position="7"/>
        <end position="139"/>
    </location>
</feature>
<dbReference type="RefSeq" id="WP_107283148.1">
    <property type="nucleotide sequence ID" value="NZ_PYMC01000005.1"/>
</dbReference>
<keyword evidence="2" id="KW-0378">Hydrolase</keyword>
<dbReference type="SUPFAM" id="SSF50630">
    <property type="entry name" value="Acid proteases"/>
    <property type="match status" value="1"/>
</dbReference>
<dbReference type="EMBL" id="PYMC01000005">
    <property type="protein sequence ID" value="PSW05507.1"/>
    <property type="molecule type" value="Genomic_DNA"/>
</dbReference>
<keyword evidence="2" id="KW-0645">Protease</keyword>
<evidence type="ECO:0000313" key="3">
    <source>
        <dbReference type="Proteomes" id="UP000240904"/>
    </source>
</evidence>
<dbReference type="PANTHER" id="PTHR38037:SF1">
    <property type="entry name" value="ATP-DEPENDENT ZINC PROTEASE DOMAIN-CONTAINING PROTEIN-RELATED"/>
    <property type="match status" value="1"/>
</dbReference>
<reference evidence="2 3" key="1">
    <citation type="submission" date="2018-03" db="EMBL/GenBank/DDBJ databases">
        <title>Whole genome sequencing of Histamine producing bacteria.</title>
        <authorList>
            <person name="Butler K."/>
        </authorList>
    </citation>
    <scope>NUCLEOTIDE SEQUENCE [LARGE SCALE GENOMIC DNA]</scope>
    <source>
        <strain evidence="2 3">DSM 16190</strain>
    </source>
</reference>
<dbReference type="InterPro" id="IPR008503">
    <property type="entry name" value="Asp_endopeptidase"/>
</dbReference>
<dbReference type="GO" id="GO:0006508">
    <property type="term" value="P:proteolysis"/>
    <property type="evidence" value="ECO:0007669"/>
    <property type="project" value="UniProtKB-KW"/>
</dbReference>
<dbReference type="OrthoDB" id="9782977at2"/>
<dbReference type="GO" id="GO:0008233">
    <property type="term" value="F:peptidase activity"/>
    <property type="evidence" value="ECO:0007669"/>
    <property type="project" value="UniProtKB-KW"/>
</dbReference>
<proteinExistence type="predicted"/>
<protein>
    <submittedName>
        <fullName evidence="2">ATP-dependent zinc protease</fullName>
    </submittedName>
</protein>
<evidence type="ECO:0000313" key="2">
    <source>
        <dbReference type="EMBL" id="PSW05507.1"/>
    </source>
</evidence>
<dbReference type="PANTHER" id="PTHR38037">
    <property type="entry name" value="ZN_PROTEASE DOMAIN-CONTAINING PROTEIN"/>
    <property type="match status" value="1"/>
</dbReference>
<organism evidence="2 3">
    <name type="scientific">Photobacterium lipolyticum</name>
    <dbReference type="NCBI Taxonomy" id="266810"/>
    <lineage>
        <taxon>Bacteria</taxon>
        <taxon>Pseudomonadati</taxon>
        <taxon>Pseudomonadota</taxon>
        <taxon>Gammaproteobacteria</taxon>
        <taxon>Vibrionales</taxon>
        <taxon>Vibrionaceae</taxon>
        <taxon>Photobacterium</taxon>
    </lineage>
</organism>
<keyword evidence="3" id="KW-1185">Reference proteome</keyword>
<sequence length="159" mass="18120">MRKNKVVLGWREWVDLPALGIAVKAKVDTGAKTCALHAFRIEPYQKEGEAWVLFNIHPYQNDVETAVECHARLADQRNVTDSGGHTEQRYVIVTTISVGEEQIEAEVTLTDRECMRFRMLLGRNVLNNRFLVDPVKSYLLGLQFQKNEVDSESGDDEDL</sequence>